<dbReference type="Pfam" id="PF03382">
    <property type="entry name" value="DUF285"/>
    <property type="match status" value="2"/>
</dbReference>
<dbReference type="NCBIfam" id="TIGR02167">
    <property type="entry name" value="Liste_lipo_26"/>
    <property type="match status" value="11"/>
</dbReference>
<dbReference type="Gene3D" id="3.80.10.10">
    <property type="entry name" value="Ribonuclease Inhibitor"/>
    <property type="match status" value="2"/>
</dbReference>
<dbReference type="PANTHER" id="PTHR46652">
    <property type="entry name" value="LEUCINE-RICH REPEAT AND IQ DOMAIN-CONTAINING PROTEIN 1-RELATED"/>
    <property type="match status" value="1"/>
</dbReference>
<evidence type="ECO:0000256" key="1">
    <source>
        <dbReference type="ARBA" id="ARBA00022614"/>
    </source>
</evidence>
<feature type="chain" id="PRO_5039246889" description="Bacterial surface protein 26-residue repeat" evidence="4">
    <location>
        <begin position="24"/>
        <end position="1155"/>
    </location>
</feature>
<gene>
    <name evidence="5" type="ORF">C4886_12930</name>
</gene>
<keyword evidence="1" id="KW-0433">Leucine-rich repeat</keyword>
<feature type="compositionally biased region" description="Acidic residues" evidence="3">
    <location>
        <begin position="31"/>
        <end position="119"/>
    </location>
</feature>
<dbReference type="PANTHER" id="PTHR46652:SF3">
    <property type="entry name" value="LEUCINE-RICH REPEAT-CONTAINING PROTEIN 9"/>
    <property type="match status" value="1"/>
</dbReference>
<keyword evidence="4" id="KW-0732">Signal</keyword>
<accession>A0A367FXN8</accession>
<dbReference type="InterPro" id="IPR050836">
    <property type="entry name" value="SDS22/Internalin_LRR"/>
</dbReference>
<evidence type="ECO:0000313" key="6">
    <source>
        <dbReference type="Proteomes" id="UP000253208"/>
    </source>
</evidence>
<dbReference type="Gene3D" id="2.60.40.1080">
    <property type="match status" value="2"/>
</dbReference>
<evidence type="ECO:0000313" key="5">
    <source>
        <dbReference type="EMBL" id="RCH42703.1"/>
    </source>
</evidence>
<reference evidence="5 6" key="1">
    <citation type="submission" date="2018-02" db="EMBL/GenBank/DDBJ databases">
        <title>Complete genome sequencing of Faecalibacterium prausnitzii strains isolated from the human gut.</title>
        <authorList>
            <person name="Fitzgerald B.C."/>
            <person name="Shkoporov A.N."/>
            <person name="Ross P.R."/>
            <person name="Hill C."/>
        </authorList>
    </citation>
    <scope>NUCLEOTIDE SEQUENCE [LARGE SCALE GENOMIC DNA]</scope>
    <source>
        <strain evidence="5 6">APC942/31-1</strain>
    </source>
</reference>
<evidence type="ECO:0008006" key="7">
    <source>
        <dbReference type="Google" id="ProtNLM"/>
    </source>
</evidence>
<name>A0A367FXN8_9FIRM</name>
<dbReference type="SUPFAM" id="SSF52058">
    <property type="entry name" value="L domain-like"/>
    <property type="match status" value="1"/>
</dbReference>
<dbReference type="RefSeq" id="WP_114002509.1">
    <property type="nucleotide sequence ID" value="NZ_PSQG01000019.1"/>
</dbReference>
<organism evidence="5 6">
    <name type="scientific">Blautia obeum</name>
    <dbReference type="NCBI Taxonomy" id="40520"/>
    <lineage>
        <taxon>Bacteria</taxon>
        <taxon>Bacillati</taxon>
        <taxon>Bacillota</taxon>
        <taxon>Clostridia</taxon>
        <taxon>Lachnospirales</taxon>
        <taxon>Lachnospiraceae</taxon>
        <taxon>Blautia</taxon>
    </lineage>
</organism>
<dbReference type="AlphaFoldDB" id="A0A367FXN8"/>
<protein>
    <recommendedName>
        <fullName evidence="7">Bacterial surface protein 26-residue repeat</fullName>
    </recommendedName>
</protein>
<dbReference type="InterPro" id="IPR032675">
    <property type="entry name" value="LRR_dom_sf"/>
</dbReference>
<keyword evidence="2" id="KW-0677">Repeat</keyword>
<dbReference type="EMBL" id="PSQG01000019">
    <property type="protein sequence ID" value="RCH42703.1"/>
    <property type="molecule type" value="Genomic_DNA"/>
</dbReference>
<feature type="region of interest" description="Disordered" evidence="3">
    <location>
        <begin position="30"/>
        <end position="121"/>
    </location>
</feature>
<dbReference type="InterPro" id="IPR011889">
    <property type="entry name" value="Liste_lipo_26"/>
</dbReference>
<dbReference type="Proteomes" id="UP000253208">
    <property type="component" value="Unassembled WGS sequence"/>
</dbReference>
<dbReference type="InterPro" id="IPR005046">
    <property type="entry name" value="DUF285"/>
</dbReference>
<proteinExistence type="predicted"/>
<evidence type="ECO:0000256" key="4">
    <source>
        <dbReference type="SAM" id="SignalP"/>
    </source>
</evidence>
<evidence type="ECO:0000256" key="3">
    <source>
        <dbReference type="SAM" id="MobiDB-lite"/>
    </source>
</evidence>
<evidence type="ECO:0000256" key="2">
    <source>
        <dbReference type="ARBA" id="ARBA00022737"/>
    </source>
</evidence>
<feature type="signal peptide" evidence="4">
    <location>
        <begin position="1"/>
        <end position="23"/>
    </location>
</feature>
<sequence>MRRKMIKKLLCVVLSGSMIFGNAGITMASETEPETVQENVNEETDSPEESFSEEDIFEDGISADDEAAELPDSTEQELEEEPEEADNIEMSEDTENLSEEPETEEMAESDDFSDGEEDAVSASASMMDGGITGDIAWSIDTSGCLTLKGNGDYDTSDYYWDAERGWSKWQDDIKTAIVEISGITKTRAMFKGCRNLTRITFKNCDFSKVTDMAFMFSDCESLTQLDTGSLKTGNVSHMQGMFRNCSKLKTLDVSKFDTSKVNDMNSMFLGCESLTQLNVRNFNTSRVTRMSGMFRECRNLKQLDVSRFNTANVTTMEEMFYCCESLTQLNVSNFNTANVVYMNGMFERCESLTQLNVRNFNTSNVEDMGKMFCTMSKLKSLDLNSFNTSNVQNMYFMFYGNESLTSLNIKNFDTSKVVDMNSMFGELKKMTSLDVSEFNTSKVKSMEGMFSRCYALKAVDVSHFNTSEVVKMGYMFNSCSSLESLNLSKFNTSSVNDARYMLYYMDNLKTLKTIPNLKCSIELPFTMSDSSGKKYTTMPTNSKCITLKVVASKPVVRKSIKTAKVTVKTATYNGSPQKPGVTVKLGNTTLKSGTDYTVTYSNNTKTGTKAVAKITGKGSYKDSVSKYFTIKACSLDGKVQVNLKTTIYTWDGQAKTPAFSIYMPKANATGMISLQNEKDYTYKYLNNKEPGTATLQITGKGNFTGTKKIAYKISKAKQPVKVTPGSITKLYTDKGKSYKISVSGKKEFAKVTYSTTNAKIASVKNSKIMLNGEGVATVTVKVAATKHYQAQNIAIKINVLKRQNITTAVKNGAKIAYSTTMKSLGAKVPSEGGKLTYKSLDTSIVSVDSKGNLNFKKAKKLGKVTIQITAAKSSSYAPATRKLTITTVKGTPSVSCVQQQERKIYDGAFNLGAKADQNATLVYSSSNSAIASVASDGTVTLKEWQENDIQREVQITVTTKSTTFYNAAKPVIVNLTVIKKKNLQQRIEDEKIKFPDGKFWNHVVNSYSDLTDNLDSSGAPERFQDTISDVPCKHHGTQSGIDPIPGNGEYDCNKFDGAIQCDGFARKVFYDIWEGQRVSGLQRIYDNNVQVGDYVRINNNGHSAIVTEVYSDSFKVIECNLDGDGRHHNCLLRHNWTYSKSSVTYRVHAVNYSLN</sequence>
<comment type="caution">
    <text evidence="5">The sequence shown here is derived from an EMBL/GenBank/DDBJ whole genome shotgun (WGS) entry which is preliminary data.</text>
</comment>